<dbReference type="EMBL" id="JAFBMS010000691">
    <property type="protein sequence ID" value="KAG9330220.1"/>
    <property type="molecule type" value="Genomic_DNA"/>
</dbReference>
<feature type="compositionally biased region" description="Basic and acidic residues" evidence="1">
    <location>
        <begin position="1"/>
        <end position="13"/>
    </location>
</feature>
<sequence>MPRKAEALPRRPSFESGQGPLLHSPAAETAVLLHHPAVTANEHPTPLRSTAMMGVTLSSNIRAATSTDSPLLQCGTS</sequence>
<evidence type="ECO:0000313" key="3">
    <source>
        <dbReference type="Proteomes" id="UP000824540"/>
    </source>
</evidence>
<name>A0A8T2MSQ3_9TELE</name>
<keyword evidence="3" id="KW-1185">Reference proteome</keyword>
<feature type="region of interest" description="Disordered" evidence="1">
    <location>
        <begin position="1"/>
        <end position="22"/>
    </location>
</feature>
<organism evidence="2 3">
    <name type="scientific">Albula glossodonta</name>
    <name type="common">roundjaw bonefish</name>
    <dbReference type="NCBI Taxonomy" id="121402"/>
    <lineage>
        <taxon>Eukaryota</taxon>
        <taxon>Metazoa</taxon>
        <taxon>Chordata</taxon>
        <taxon>Craniata</taxon>
        <taxon>Vertebrata</taxon>
        <taxon>Euteleostomi</taxon>
        <taxon>Actinopterygii</taxon>
        <taxon>Neopterygii</taxon>
        <taxon>Teleostei</taxon>
        <taxon>Albuliformes</taxon>
        <taxon>Albulidae</taxon>
        <taxon>Albula</taxon>
    </lineage>
</organism>
<comment type="caution">
    <text evidence="2">The sequence shown here is derived from an EMBL/GenBank/DDBJ whole genome shotgun (WGS) entry which is preliminary data.</text>
</comment>
<accession>A0A8T2MSQ3</accession>
<dbReference type="AlphaFoldDB" id="A0A8T2MSQ3"/>
<proteinExistence type="predicted"/>
<evidence type="ECO:0000256" key="1">
    <source>
        <dbReference type="SAM" id="MobiDB-lite"/>
    </source>
</evidence>
<evidence type="ECO:0000313" key="2">
    <source>
        <dbReference type="EMBL" id="KAG9330220.1"/>
    </source>
</evidence>
<dbReference type="Proteomes" id="UP000824540">
    <property type="component" value="Unassembled WGS sequence"/>
</dbReference>
<protein>
    <submittedName>
        <fullName evidence="2">Uncharacterized protein</fullName>
    </submittedName>
</protein>
<gene>
    <name evidence="2" type="ORF">JZ751_026090</name>
</gene>
<reference evidence="2" key="1">
    <citation type="thesis" date="2021" institute="BYU ScholarsArchive" country="Provo, UT, USA">
        <title>Applications of and Algorithms for Genome Assembly and Genomic Analyses with an Emphasis on Marine Teleosts.</title>
        <authorList>
            <person name="Pickett B.D."/>
        </authorList>
    </citation>
    <scope>NUCLEOTIDE SEQUENCE</scope>
    <source>
        <strain evidence="2">HI-2016</strain>
    </source>
</reference>
<feature type="non-terminal residue" evidence="2">
    <location>
        <position position="77"/>
    </location>
</feature>